<evidence type="ECO:0000313" key="6">
    <source>
        <dbReference type="EMBL" id="KAF2266879.1"/>
    </source>
</evidence>
<accession>A0A9P4N7M9</accession>
<feature type="domain" description="Zinc finger PHD-type" evidence="5">
    <location>
        <begin position="433"/>
        <end position="485"/>
    </location>
</feature>
<feature type="compositionally biased region" description="Polar residues" evidence="4">
    <location>
        <begin position="807"/>
        <end position="816"/>
    </location>
</feature>
<feature type="compositionally biased region" description="Basic residues" evidence="4">
    <location>
        <begin position="196"/>
        <end position="216"/>
    </location>
</feature>
<evidence type="ECO:0000313" key="7">
    <source>
        <dbReference type="Proteomes" id="UP000800093"/>
    </source>
</evidence>
<dbReference type="PANTHER" id="PTHR14296">
    <property type="entry name" value="REMODELING AND SPACING FACTOR 1"/>
    <property type="match status" value="1"/>
</dbReference>
<dbReference type="GO" id="GO:0006355">
    <property type="term" value="P:regulation of DNA-templated transcription"/>
    <property type="evidence" value="ECO:0007669"/>
    <property type="project" value="InterPro"/>
</dbReference>
<dbReference type="PANTHER" id="PTHR14296:SF3">
    <property type="entry name" value="DIKAR, ISOFORM F"/>
    <property type="match status" value="1"/>
</dbReference>
<evidence type="ECO:0000256" key="4">
    <source>
        <dbReference type="SAM" id="MobiDB-lite"/>
    </source>
</evidence>
<proteinExistence type="predicted"/>
<evidence type="ECO:0000256" key="1">
    <source>
        <dbReference type="ARBA" id="ARBA00022723"/>
    </source>
</evidence>
<feature type="region of interest" description="Disordered" evidence="4">
    <location>
        <begin position="575"/>
        <end position="816"/>
    </location>
</feature>
<organism evidence="6 7">
    <name type="scientific">Lojkania enalia</name>
    <dbReference type="NCBI Taxonomy" id="147567"/>
    <lineage>
        <taxon>Eukaryota</taxon>
        <taxon>Fungi</taxon>
        <taxon>Dikarya</taxon>
        <taxon>Ascomycota</taxon>
        <taxon>Pezizomycotina</taxon>
        <taxon>Dothideomycetes</taxon>
        <taxon>Pleosporomycetidae</taxon>
        <taxon>Pleosporales</taxon>
        <taxon>Pleosporales incertae sedis</taxon>
        <taxon>Lojkania</taxon>
    </lineage>
</organism>
<evidence type="ECO:0000259" key="5">
    <source>
        <dbReference type="SMART" id="SM00249"/>
    </source>
</evidence>
<dbReference type="SMART" id="SM00249">
    <property type="entry name" value="PHD"/>
    <property type="match status" value="1"/>
</dbReference>
<feature type="compositionally biased region" description="Low complexity" evidence="4">
    <location>
        <begin position="776"/>
        <end position="786"/>
    </location>
</feature>
<keyword evidence="2" id="KW-0863">Zinc-finger</keyword>
<feature type="region of interest" description="Disordered" evidence="4">
    <location>
        <begin position="348"/>
        <end position="374"/>
    </location>
</feature>
<dbReference type="Proteomes" id="UP000800093">
    <property type="component" value="Unassembled WGS sequence"/>
</dbReference>
<dbReference type="InterPro" id="IPR011011">
    <property type="entry name" value="Znf_FYVE_PHD"/>
</dbReference>
<dbReference type="InterPro" id="IPR001965">
    <property type="entry name" value="Znf_PHD"/>
</dbReference>
<dbReference type="InterPro" id="IPR013083">
    <property type="entry name" value="Znf_RING/FYVE/PHD"/>
</dbReference>
<keyword evidence="3" id="KW-0862">Zinc</keyword>
<feature type="region of interest" description="Disordered" evidence="4">
    <location>
        <begin position="504"/>
        <end position="562"/>
    </location>
</feature>
<dbReference type="GO" id="GO:0031213">
    <property type="term" value="C:RSF complex"/>
    <property type="evidence" value="ECO:0007669"/>
    <property type="project" value="InterPro"/>
</dbReference>
<dbReference type="Gene3D" id="3.30.40.10">
    <property type="entry name" value="Zinc/RING finger domain, C3HC4 (zinc finger)"/>
    <property type="match status" value="1"/>
</dbReference>
<feature type="compositionally biased region" description="Polar residues" evidence="4">
    <location>
        <begin position="646"/>
        <end position="666"/>
    </location>
</feature>
<keyword evidence="7" id="KW-1185">Reference proteome</keyword>
<evidence type="ECO:0000256" key="2">
    <source>
        <dbReference type="ARBA" id="ARBA00022771"/>
    </source>
</evidence>
<sequence length="816" mass="91777">MASRKRGRDEMEADNTPEEPSALHKLRSMWQFANIMQYIHLFRDAVKIDPDFDIDDLESECLMPQPSEKLTQIGLALLKHVSSHKGLTLDIFDEFARRQYVAKAPDRNPFGTDEIPNKFNHFDVFTKIKVLQQLSLWTLNNPNSIRERLNATDSDQALWRMEPLGWDSEDRTLFVFDDNRLYRRTDPPLPPPPPKAKSKAKSKKSRGTRSSKRRKPSTPEPKDPIEEEDETMVKELEEKQDDGLGGMKWECVCITLEEYRSYINGLRRSRDPNEKVLRERLEQEVLPEIQKMAEAQAKKEARKMKEWEVMQKLATAKRSSRISARLEKQKEIEEIAEVERKRHAELAMAKAEEEKRKKMEEARESRMMTREQRLKEREAKRILHEEELRKLKEDSEKLESNEARLSERHIKAEMRRRQEELQKLTEEEEWIFDCEVCGLYGENLDDGSHSVACEKCNVWQHSKCHHITKAQAERDDFHFICKTCKRKEESKQPKLPPLKLRLTSASPSARATHANGVAPSIPPRRLESVSIPAPLPAAQPSPQSTQQVMNGASLSPRGEALGPPRVQISEAAYGSPFHRTNGSSLPPTAKPLSAGQNGGISLANGFPTSSPPRYQSSPAPVSPYNNYAVPRSQPNGSPFTALHSFMPSQNPRYGNSYSRPTSSTTIGAPYQSPVKHSPVPSPQSTNGVSSHPFINSPHSSFPPSSSQRPSFSPVKHSSPPPPLPQMSSPAPTPRIAPSPSQMPAQVLPHPIPAPEKHDGLRPMSSHSLSETPILPPIKSLSPSAAPQNLSPPTKKASPTPDRPPFTPFSSNGLGNS</sequence>
<dbReference type="SUPFAM" id="SSF57903">
    <property type="entry name" value="FYVE/PHD zinc finger"/>
    <property type="match status" value="1"/>
</dbReference>
<feature type="compositionally biased region" description="Low complexity" evidence="4">
    <location>
        <begin position="689"/>
        <end position="717"/>
    </location>
</feature>
<dbReference type="EMBL" id="ML986595">
    <property type="protein sequence ID" value="KAF2266879.1"/>
    <property type="molecule type" value="Genomic_DNA"/>
</dbReference>
<dbReference type="OrthoDB" id="303107at2759"/>
<dbReference type="InterPro" id="IPR028938">
    <property type="entry name" value="Rsf1-like"/>
</dbReference>
<evidence type="ECO:0000256" key="3">
    <source>
        <dbReference type="ARBA" id="ARBA00022833"/>
    </source>
</evidence>
<feature type="compositionally biased region" description="Polar residues" evidence="4">
    <location>
        <begin position="606"/>
        <end position="625"/>
    </location>
</feature>
<gene>
    <name evidence="6" type="ORF">CC78DRAFT_552246</name>
</gene>
<name>A0A9P4N7M9_9PLEO</name>
<feature type="compositionally biased region" description="Pro residues" evidence="4">
    <location>
        <begin position="718"/>
        <end position="736"/>
    </location>
</feature>
<protein>
    <recommendedName>
        <fullName evidence="5">Zinc finger PHD-type domain-containing protein</fullName>
    </recommendedName>
</protein>
<dbReference type="InterPro" id="IPR019787">
    <property type="entry name" value="Znf_PHD-finger"/>
</dbReference>
<dbReference type="PRINTS" id="PR01217">
    <property type="entry name" value="PRICHEXTENSN"/>
</dbReference>
<feature type="region of interest" description="Disordered" evidence="4">
    <location>
        <begin position="1"/>
        <end position="20"/>
    </location>
</feature>
<dbReference type="InterPro" id="IPR019786">
    <property type="entry name" value="Zinc_finger_PHD-type_CS"/>
</dbReference>
<reference evidence="7" key="1">
    <citation type="journal article" date="2020" name="Stud. Mycol.">
        <title>101 Dothideomycetes genomes: A test case for predicting lifestyles and emergence of pathogens.</title>
        <authorList>
            <person name="Haridas S."/>
            <person name="Albert R."/>
            <person name="Binder M."/>
            <person name="Bloem J."/>
            <person name="LaButti K."/>
            <person name="Salamov A."/>
            <person name="Andreopoulos B."/>
            <person name="Baker S."/>
            <person name="Barry K."/>
            <person name="Bills G."/>
            <person name="Bluhm B."/>
            <person name="Cannon C."/>
            <person name="Castanera R."/>
            <person name="Culley D."/>
            <person name="Daum C."/>
            <person name="Ezra D."/>
            <person name="Gonzalez J."/>
            <person name="Henrissat B."/>
            <person name="Kuo A."/>
            <person name="Liang C."/>
            <person name="Lipzen A."/>
            <person name="Lutzoni F."/>
            <person name="Magnuson J."/>
            <person name="Mondo S."/>
            <person name="Nolan M."/>
            <person name="Ohm R."/>
            <person name="Pangilinan J."/>
            <person name="Park H.-J."/>
            <person name="Ramirez L."/>
            <person name="Alfaro M."/>
            <person name="Sun H."/>
            <person name="Tritt A."/>
            <person name="Yoshinaga Y."/>
            <person name="Zwiers L.-H."/>
            <person name="Turgeon B."/>
            <person name="Goodwin S."/>
            <person name="Spatafora J."/>
            <person name="Crous P."/>
            <person name="Grigoriev I."/>
        </authorList>
    </citation>
    <scope>NUCLEOTIDE SEQUENCE [LARGE SCALE GENOMIC DNA]</scope>
    <source>
        <strain evidence="7">CBS 304.66</strain>
    </source>
</reference>
<dbReference type="GO" id="GO:0008270">
    <property type="term" value="F:zinc ion binding"/>
    <property type="evidence" value="ECO:0007669"/>
    <property type="project" value="UniProtKB-KW"/>
</dbReference>
<comment type="caution">
    <text evidence="6">The sequence shown here is derived from an EMBL/GenBank/DDBJ whole genome shotgun (WGS) entry which is preliminary data.</text>
</comment>
<dbReference type="Pfam" id="PF00628">
    <property type="entry name" value="PHD"/>
    <property type="match status" value="1"/>
</dbReference>
<keyword evidence="1" id="KW-0479">Metal-binding</keyword>
<feature type="region of interest" description="Disordered" evidence="4">
    <location>
        <begin position="182"/>
        <end position="230"/>
    </location>
</feature>
<dbReference type="AlphaFoldDB" id="A0A9P4N7M9"/>
<dbReference type="PROSITE" id="PS01359">
    <property type="entry name" value="ZF_PHD_1"/>
    <property type="match status" value="1"/>
</dbReference>